<protein>
    <submittedName>
        <fullName evidence="1">Uncharacterized protein</fullName>
    </submittedName>
</protein>
<sequence length="69" mass="8178">MDSDVAKYEKIPDRLIKPYPVFCYTLIYCSQKPAHHFLMKYYVASPHSLQKKHHLIWFLLSSNYGNPTC</sequence>
<evidence type="ECO:0000313" key="1">
    <source>
        <dbReference type="EMBL" id="RAI91745.1"/>
    </source>
</evidence>
<name>A0ABX9BGE4_9BACL</name>
<proteinExistence type="predicted"/>
<gene>
    <name evidence="1" type="ORF">DET54_11164</name>
</gene>
<evidence type="ECO:0000313" key="2">
    <source>
        <dbReference type="Proteomes" id="UP000248827"/>
    </source>
</evidence>
<organism evidence="1 2">
    <name type="scientific">Paenibacillus pabuli</name>
    <dbReference type="NCBI Taxonomy" id="1472"/>
    <lineage>
        <taxon>Bacteria</taxon>
        <taxon>Bacillati</taxon>
        <taxon>Bacillota</taxon>
        <taxon>Bacilli</taxon>
        <taxon>Bacillales</taxon>
        <taxon>Paenibacillaceae</taxon>
        <taxon>Paenibacillus</taxon>
    </lineage>
</organism>
<reference evidence="1 2" key="1">
    <citation type="submission" date="2018-06" db="EMBL/GenBank/DDBJ databases">
        <title>Freshwater and sediment microbial communities from various areas in North America, analyzing microbe dynamics in response to fracking.</title>
        <authorList>
            <person name="Lamendella R."/>
        </authorList>
    </citation>
    <scope>NUCLEOTIDE SEQUENCE [LARGE SCALE GENOMIC DNA]</scope>
    <source>
        <strain evidence="1 2">NG-13</strain>
    </source>
</reference>
<comment type="caution">
    <text evidence="1">The sequence shown here is derived from an EMBL/GenBank/DDBJ whole genome shotgun (WGS) entry which is preliminary data.</text>
</comment>
<dbReference type="EMBL" id="QLLI01000011">
    <property type="protein sequence ID" value="RAI91745.1"/>
    <property type="molecule type" value="Genomic_DNA"/>
</dbReference>
<dbReference type="Proteomes" id="UP000248827">
    <property type="component" value="Unassembled WGS sequence"/>
</dbReference>
<keyword evidence="2" id="KW-1185">Reference proteome</keyword>
<accession>A0ABX9BGE4</accession>